<dbReference type="PANTHER" id="PTHR10353">
    <property type="entry name" value="GLYCOSYL HYDROLASE"/>
    <property type="match status" value="1"/>
</dbReference>
<dbReference type="InterPro" id="IPR001360">
    <property type="entry name" value="Glyco_hydro_1"/>
</dbReference>
<dbReference type="InterPro" id="IPR017853">
    <property type="entry name" value="GH"/>
</dbReference>
<dbReference type="Gene3D" id="3.20.20.80">
    <property type="entry name" value="Glycosidases"/>
    <property type="match status" value="2"/>
</dbReference>
<reference evidence="4" key="2">
    <citation type="submission" date="2025-08" db="UniProtKB">
        <authorList>
            <consortium name="RefSeq"/>
        </authorList>
    </citation>
    <scope>IDENTIFICATION</scope>
    <source>
        <tissue evidence="4">Leaf</tissue>
    </source>
</reference>
<organism evidence="3 4">
    <name type="scientific">Vigna radiata var. radiata</name>
    <name type="common">Mung bean</name>
    <name type="synonym">Phaseolus aureus</name>
    <dbReference type="NCBI Taxonomy" id="3916"/>
    <lineage>
        <taxon>Eukaryota</taxon>
        <taxon>Viridiplantae</taxon>
        <taxon>Streptophyta</taxon>
        <taxon>Embryophyta</taxon>
        <taxon>Tracheophyta</taxon>
        <taxon>Spermatophyta</taxon>
        <taxon>Magnoliopsida</taxon>
        <taxon>eudicotyledons</taxon>
        <taxon>Gunneridae</taxon>
        <taxon>Pentapetalae</taxon>
        <taxon>rosids</taxon>
        <taxon>fabids</taxon>
        <taxon>Fabales</taxon>
        <taxon>Fabaceae</taxon>
        <taxon>Papilionoideae</taxon>
        <taxon>50 kb inversion clade</taxon>
        <taxon>NPAAA clade</taxon>
        <taxon>indigoferoid/millettioid clade</taxon>
        <taxon>Phaseoleae</taxon>
        <taxon>Vigna</taxon>
    </lineage>
</organism>
<name>A0A3Q0FCB8_VIGRR</name>
<dbReference type="AlphaFoldDB" id="A0A3Q0FCB8"/>
<dbReference type="SUPFAM" id="SSF51445">
    <property type="entry name" value="(Trans)glycosidases"/>
    <property type="match status" value="1"/>
</dbReference>
<comment type="similarity">
    <text evidence="1 2">Belongs to the glycosyl hydrolase 1 family.</text>
</comment>
<evidence type="ECO:0000256" key="1">
    <source>
        <dbReference type="ARBA" id="ARBA00010838"/>
    </source>
</evidence>
<gene>
    <name evidence="4" type="primary">LOC111242505</name>
</gene>
<evidence type="ECO:0000256" key="2">
    <source>
        <dbReference type="RuleBase" id="RU003690"/>
    </source>
</evidence>
<dbReference type="KEGG" id="vra:111242505"/>
<protein>
    <submittedName>
        <fullName evidence="4">Beta-glucosidase 46-like</fullName>
    </submittedName>
</protein>
<keyword evidence="3" id="KW-1185">Reference proteome</keyword>
<dbReference type="GeneID" id="111242505"/>
<evidence type="ECO:0000313" key="3">
    <source>
        <dbReference type="Proteomes" id="UP000087766"/>
    </source>
</evidence>
<dbReference type="Proteomes" id="UP000087766">
    <property type="component" value="Chromosome 9"/>
</dbReference>
<evidence type="ECO:0000313" key="4">
    <source>
        <dbReference type="RefSeq" id="XP_022641705.1"/>
    </source>
</evidence>
<accession>A0A3Q0FCB8</accession>
<proteinExistence type="inferred from homology"/>
<reference evidence="3" key="1">
    <citation type="journal article" date="2014" name="Nat. Commun.">
        <title>Genome sequence of mungbean and insights into evolution within Vigna species.</title>
        <authorList>
            <person name="Kang Y.J."/>
            <person name="Kim S.K."/>
            <person name="Kim M.Y."/>
            <person name="Lestari P."/>
            <person name="Kim K.H."/>
            <person name="Ha B.K."/>
            <person name="Jun T.H."/>
            <person name="Hwang W.J."/>
            <person name="Lee T."/>
            <person name="Lee J."/>
            <person name="Shim S."/>
            <person name="Yoon M.Y."/>
            <person name="Jang Y.E."/>
            <person name="Han K.S."/>
            <person name="Taeprayoon P."/>
            <person name="Yoon N."/>
            <person name="Somta P."/>
            <person name="Tanya P."/>
            <person name="Kim K.S."/>
            <person name="Gwag J.G."/>
            <person name="Moon J.K."/>
            <person name="Lee Y.H."/>
            <person name="Park B.S."/>
            <person name="Bombarely A."/>
            <person name="Doyle J.J."/>
            <person name="Jackson S.A."/>
            <person name="Schafleitner R."/>
            <person name="Srinives P."/>
            <person name="Varshney R.K."/>
            <person name="Lee S.H."/>
        </authorList>
    </citation>
    <scope>NUCLEOTIDE SEQUENCE [LARGE SCALE GENOMIC DNA]</scope>
    <source>
        <strain evidence="3">cv. VC1973A</strain>
    </source>
</reference>
<sequence length="118" mass="13925">MEVEGREGEAHHSVVWGALDAKPRIYYNSLIDTLLSRGIKPFMTISQKISHYDIPEEHQQRYKGVQIWPILRERFEWKKTQGGRIGVAMNTKWFEPINNSLEDKKVAERAQSFYMNWS</sequence>
<dbReference type="GO" id="GO:0005975">
    <property type="term" value="P:carbohydrate metabolic process"/>
    <property type="evidence" value="ECO:0007669"/>
    <property type="project" value="InterPro"/>
</dbReference>
<dbReference type="GO" id="GO:0008422">
    <property type="term" value="F:beta-glucosidase activity"/>
    <property type="evidence" value="ECO:0007669"/>
    <property type="project" value="TreeGrafter"/>
</dbReference>
<dbReference type="RefSeq" id="XP_022641705.1">
    <property type="nucleotide sequence ID" value="XM_022785984.1"/>
</dbReference>
<dbReference type="PANTHER" id="PTHR10353:SF27">
    <property type="entry name" value="BETA-GLUCOSIDASE 47"/>
    <property type="match status" value="1"/>
</dbReference>